<dbReference type="Gene3D" id="3.40.50.150">
    <property type="entry name" value="Vaccinia Virus protein VP39"/>
    <property type="match status" value="1"/>
</dbReference>
<evidence type="ECO:0000313" key="2">
    <source>
        <dbReference type="Proteomes" id="UP000694888"/>
    </source>
</evidence>
<feature type="transmembrane region" description="Helical" evidence="1">
    <location>
        <begin position="12"/>
        <end position="29"/>
    </location>
</feature>
<sequence>MIAPVHLKQKSILITAAIGVILFITVVLIQTKSGNELIMKIDSLQTLQKAQVSTATTTRNDAKFLDQRNMLSKHLNEMKRLYGQQSCNMMALQAKAGGQVDARISANGGWCAQTSGTNSSSHVWDQGLSKALSTFLKGKSVASFGDGPGLYKKHLDSVGEVKSYTAYDGAPFCESTTEGRVKFLDLTAPQFGMPAFDWVVSIEVGEHIPAKFEDIFLDNLARHAKEGIILSWAVPGQGGLSHVNNKALTDVVNQMKKRHFSFNSDHGKPLRDASSFYWLKQNIHVYRRTDPSTFQEEDV</sequence>
<dbReference type="GeneID" id="106011052"/>
<evidence type="ECO:0000256" key="1">
    <source>
        <dbReference type="SAM" id="Phobius"/>
    </source>
</evidence>
<evidence type="ECO:0000313" key="3">
    <source>
        <dbReference type="RefSeq" id="XP_012934775.1"/>
    </source>
</evidence>
<keyword evidence="1" id="KW-1133">Transmembrane helix</keyword>
<dbReference type="Proteomes" id="UP000694888">
    <property type="component" value="Unplaced"/>
</dbReference>
<organism evidence="2 3">
    <name type="scientific">Aplysia californica</name>
    <name type="common">California sea hare</name>
    <dbReference type="NCBI Taxonomy" id="6500"/>
    <lineage>
        <taxon>Eukaryota</taxon>
        <taxon>Metazoa</taxon>
        <taxon>Spiralia</taxon>
        <taxon>Lophotrochozoa</taxon>
        <taxon>Mollusca</taxon>
        <taxon>Gastropoda</taxon>
        <taxon>Heterobranchia</taxon>
        <taxon>Euthyneura</taxon>
        <taxon>Tectipleura</taxon>
        <taxon>Aplysiida</taxon>
        <taxon>Aplysioidea</taxon>
        <taxon>Aplysiidae</taxon>
        <taxon>Aplysia</taxon>
    </lineage>
</organism>
<reference evidence="3" key="1">
    <citation type="submission" date="2025-08" db="UniProtKB">
        <authorList>
            <consortium name="RefSeq"/>
        </authorList>
    </citation>
    <scope>IDENTIFICATION</scope>
</reference>
<keyword evidence="1" id="KW-0472">Membrane</keyword>
<accession>A0ABM0ZUK9</accession>
<name>A0ABM0ZUK9_APLCA</name>
<protein>
    <submittedName>
        <fullName evidence="3">Uncharacterized protein LOC106011052</fullName>
    </submittedName>
</protein>
<gene>
    <name evidence="3" type="primary">LOC106011052</name>
</gene>
<proteinExistence type="predicted"/>
<keyword evidence="1" id="KW-0812">Transmembrane</keyword>
<keyword evidence="2" id="KW-1185">Reference proteome</keyword>
<dbReference type="RefSeq" id="XP_012934775.1">
    <property type="nucleotide sequence ID" value="XM_013079321.2"/>
</dbReference>
<dbReference type="InterPro" id="IPR029063">
    <property type="entry name" value="SAM-dependent_MTases_sf"/>
</dbReference>
<dbReference type="SUPFAM" id="SSF53335">
    <property type="entry name" value="S-adenosyl-L-methionine-dependent methyltransferases"/>
    <property type="match status" value="1"/>
</dbReference>